<dbReference type="InterPro" id="IPR050834">
    <property type="entry name" value="Glycosyltransf_2"/>
</dbReference>
<name>A0A1U7J7S6_9CYAN</name>
<dbReference type="PANTHER" id="PTHR43685:SF2">
    <property type="entry name" value="GLYCOSYLTRANSFERASE 2-LIKE DOMAIN-CONTAINING PROTEIN"/>
    <property type="match status" value="1"/>
</dbReference>
<dbReference type="InterPro" id="IPR001173">
    <property type="entry name" value="Glyco_trans_2-like"/>
</dbReference>
<dbReference type="SUPFAM" id="SSF53448">
    <property type="entry name" value="Nucleotide-diphospho-sugar transferases"/>
    <property type="match status" value="1"/>
</dbReference>
<reference evidence="2 3" key="1">
    <citation type="submission" date="2016-11" db="EMBL/GenBank/DDBJ databases">
        <title>Draft Genome Sequences of Nine Cyanobacterial Strains from Diverse Habitats.</title>
        <authorList>
            <person name="Zhu T."/>
            <person name="Hou S."/>
            <person name="Lu X."/>
            <person name="Hess W.R."/>
        </authorList>
    </citation>
    <scope>NUCLEOTIDE SEQUENCE [LARGE SCALE GENOMIC DNA]</scope>
    <source>
        <strain evidence="2 3">NIES-30</strain>
    </source>
</reference>
<dbReference type="RefSeq" id="WP_073607899.1">
    <property type="nucleotide sequence ID" value="NZ_MRCG01000004.1"/>
</dbReference>
<sequence length="233" mass="26998">MKVKASIIMTVYNRERYLHSAIESFLMQSWKDAELIIVDDGSTDNSPEIALHYMNIDPRVRVVLAAHEGRVSALCHACSLAKGSYLGWLDSDDSLVATALEETIEVLDNRSDVGLVYTDYSEIDEDNRILGIGRRCQDSYTKEKLMKNFMVFHFRLMRKSVFDAAGGIDLDFTYAHDYDLCLRLSEITEFFHIPKILYNYRIHKESISWQWRAQQLHFFQLATAKAILRREEA</sequence>
<keyword evidence="3" id="KW-1185">Reference proteome</keyword>
<protein>
    <recommendedName>
        <fullName evidence="1">Glycosyltransferase 2-like domain-containing protein</fullName>
    </recommendedName>
</protein>
<gene>
    <name evidence="2" type="ORF">NIES30_08095</name>
</gene>
<dbReference type="EMBL" id="MRCG01000004">
    <property type="protein sequence ID" value="OKH49116.1"/>
    <property type="molecule type" value="Genomic_DNA"/>
</dbReference>
<evidence type="ECO:0000259" key="1">
    <source>
        <dbReference type="Pfam" id="PF00535"/>
    </source>
</evidence>
<dbReference type="AlphaFoldDB" id="A0A1U7J7S6"/>
<dbReference type="STRING" id="549789.NIES30_08095"/>
<accession>A0A1U7J7S6</accession>
<proteinExistence type="predicted"/>
<evidence type="ECO:0000313" key="2">
    <source>
        <dbReference type="EMBL" id="OKH49116.1"/>
    </source>
</evidence>
<dbReference type="Pfam" id="PF00535">
    <property type="entry name" value="Glycos_transf_2"/>
    <property type="match status" value="1"/>
</dbReference>
<dbReference type="OrthoDB" id="549701at2"/>
<dbReference type="Gene3D" id="3.90.550.10">
    <property type="entry name" value="Spore Coat Polysaccharide Biosynthesis Protein SpsA, Chain A"/>
    <property type="match status" value="1"/>
</dbReference>
<comment type="caution">
    <text evidence="2">The sequence shown here is derived from an EMBL/GenBank/DDBJ whole genome shotgun (WGS) entry which is preliminary data.</text>
</comment>
<dbReference type="Proteomes" id="UP000185557">
    <property type="component" value="Unassembled WGS sequence"/>
</dbReference>
<feature type="domain" description="Glycosyltransferase 2-like" evidence="1">
    <location>
        <begin position="6"/>
        <end position="163"/>
    </location>
</feature>
<organism evidence="2 3">
    <name type="scientific">Phormidium tenue NIES-30</name>
    <dbReference type="NCBI Taxonomy" id="549789"/>
    <lineage>
        <taxon>Bacteria</taxon>
        <taxon>Bacillati</taxon>
        <taxon>Cyanobacteriota</taxon>
        <taxon>Cyanophyceae</taxon>
        <taxon>Oscillatoriophycideae</taxon>
        <taxon>Oscillatoriales</taxon>
        <taxon>Oscillatoriaceae</taxon>
        <taxon>Phormidium</taxon>
    </lineage>
</organism>
<evidence type="ECO:0000313" key="3">
    <source>
        <dbReference type="Proteomes" id="UP000185557"/>
    </source>
</evidence>
<dbReference type="InterPro" id="IPR029044">
    <property type="entry name" value="Nucleotide-diphossugar_trans"/>
</dbReference>
<dbReference type="PANTHER" id="PTHR43685">
    <property type="entry name" value="GLYCOSYLTRANSFERASE"/>
    <property type="match status" value="1"/>
</dbReference>